<dbReference type="PROSITE" id="PS50238">
    <property type="entry name" value="RHOGAP"/>
    <property type="match status" value="1"/>
</dbReference>
<keyword evidence="4" id="KW-1185">Reference proteome</keyword>
<feature type="compositionally biased region" description="Low complexity" evidence="1">
    <location>
        <begin position="327"/>
        <end position="346"/>
    </location>
</feature>
<dbReference type="Pfam" id="PF00620">
    <property type="entry name" value="RhoGAP"/>
    <property type="match status" value="1"/>
</dbReference>
<comment type="caution">
    <text evidence="3">The sequence shown here is derived from an EMBL/GenBank/DDBJ whole genome shotgun (WGS) entry which is preliminary data.</text>
</comment>
<dbReference type="EMBL" id="JAZGUE010000001">
    <property type="protein sequence ID" value="KAL2270728.1"/>
    <property type="molecule type" value="Genomic_DNA"/>
</dbReference>
<dbReference type="SUPFAM" id="SSF48350">
    <property type="entry name" value="GTPase activation domain, GAP"/>
    <property type="match status" value="1"/>
</dbReference>
<proteinExistence type="predicted"/>
<evidence type="ECO:0000313" key="4">
    <source>
        <dbReference type="Proteomes" id="UP001600064"/>
    </source>
</evidence>
<organism evidence="3 4">
    <name type="scientific">Remersonia thermophila</name>
    <dbReference type="NCBI Taxonomy" id="72144"/>
    <lineage>
        <taxon>Eukaryota</taxon>
        <taxon>Fungi</taxon>
        <taxon>Dikarya</taxon>
        <taxon>Ascomycota</taxon>
        <taxon>Pezizomycotina</taxon>
        <taxon>Sordariomycetes</taxon>
        <taxon>Sordariomycetidae</taxon>
        <taxon>Sordariales</taxon>
        <taxon>Sordariales incertae sedis</taxon>
        <taxon>Remersonia</taxon>
    </lineage>
</organism>
<feature type="compositionally biased region" description="Pro residues" evidence="1">
    <location>
        <begin position="410"/>
        <end position="428"/>
    </location>
</feature>
<accession>A0ABR4DK35</accession>
<protein>
    <recommendedName>
        <fullName evidence="2">Rho-GAP domain-containing protein</fullName>
    </recommendedName>
</protein>
<feature type="region of interest" description="Disordered" evidence="1">
    <location>
        <begin position="245"/>
        <end position="264"/>
    </location>
</feature>
<dbReference type="InterPro" id="IPR008936">
    <property type="entry name" value="Rho_GTPase_activation_prot"/>
</dbReference>
<dbReference type="InterPro" id="IPR000198">
    <property type="entry name" value="RhoGAP_dom"/>
</dbReference>
<evidence type="ECO:0000313" key="3">
    <source>
        <dbReference type="EMBL" id="KAL2270728.1"/>
    </source>
</evidence>
<feature type="compositionally biased region" description="Low complexity" evidence="1">
    <location>
        <begin position="291"/>
        <end position="304"/>
    </location>
</feature>
<dbReference type="GeneID" id="98129337"/>
<reference evidence="3 4" key="1">
    <citation type="journal article" date="2024" name="Commun. Biol.">
        <title>Comparative genomic analysis of thermophilic fungi reveals convergent evolutionary adaptations and gene losses.</title>
        <authorList>
            <person name="Steindorff A.S."/>
            <person name="Aguilar-Pontes M.V."/>
            <person name="Robinson A.J."/>
            <person name="Andreopoulos B."/>
            <person name="LaButti K."/>
            <person name="Kuo A."/>
            <person name="Mondo S."/>
            <person name="Riley R."/>
            <person name="Otillar R."/>
            <person name="Haridas S."/>
            <person name="Lipzen A."/>
            <person name="Grimwood J."/>
            <person name="Schmutz J."/>
            <person name="Clum A."/>
            <person name="Reid I.D."/>
            <person name="Moisan M.C."/>
            <person name="Butler G."/>
            <person name="Nguyen T.T.M."/>
            <person name="Dewar K."/>
            <person name="Conant G."/>
            <person name="Drula E."/>
            <person name="Henrissat B."/>
            <person name="Hansel C."/>
            <person name="Singer S."/>
            <person name="Hutchinson M.I."/>
            <person name="de Vries R.P."/>
            <person name="Natvig D.O."/>
            <person name="Powell A.J."/>
            <person name="Tsang A."/>
            <person name="Grigoriev I.V."/>
        </authorList>
    </citation>
    <scope>NUCLEOTIDE SEQUENCE [LARGE SCALE GENOMIC DNA]</scope>
    <source>
        <strain evidence="3 4">ATCC 22073</strain>
    </source>
</reference>
<feature type="compositionally biased region" description="Basic and acidic residues" evidence="1">
    <location>
        <begin position="141"/>
        <end position="150"/>
    </location>
</feature>
<dbReference type="RefSeq" id="XP_070869452.1">
    <property type="nucleotide sequence ID" value="XM_071014693.1"/>
</dbReference>
<name>A0ABR4DK35_9PEZI</name>
<dbReference type="SMART" id="SM00324">
    <property type="entry name" value="RhoGAP"/>
    <property type="match status" value="1"/>
</dbReference>
<sequence length="718" mass="77634">MDWIVSVNSACSAASEAITRASLAINKFVRDVRECRAEFDAISAELHSLDSVLSLLGYDAPFFPPTLAEHTPAVLDTCLTLLNELEGWVTLLGSPSASRAEKKSRWLANRGHIDVLRWTLSEYKVVLGLAADLVGVIKPQTTEKQDRGPLEGRPGPQDDNADELVAVTARIIKVASDSDKDWQQSVALAKLGQYLNVLQVAAVSSKMRDAPPQVERQRRGGYVSPVWQDGAVDMVVYDGDRRPSVAKSAASSQPRSKVEESWLEGLDETEDFIGELNEMPHQHQSPPPPVSRRSGSRLSSAAGSHTSSVRGMSSPDPYWSPSPAATFSSPRTSDFSSASSSSFVPPQNIPEHGCWSPVSPTTDPTPRNIPLYPLSRRRSQRGSFDSDPTYSIFENPRTILPPSRSNMPTPTAPTPVPPTPVPPTPVPSSGPDARPMPDRPPSGRRRSSNKLSDAFRNLALRRRPSATPAAAASATGKTPPASPKPGGSNGVFGVPLVESIQLARGVASAQHDGSGSSSAREYPLCVLKCVGYIQDHGIEVPHIFGEDGDAMRVVRLRELFSSPIHGYGRNVDLAGSSHGFTVHDAAELVLLFLAELPKPLVPESVGKRWVVLSRQATMASGGLLDRGLDFWEEALAGMRGPGRALFKLLLNLWGDITSRAHLNEMTAERLAGRVIRSLMQEAATKKFTDYLLGLAFLIRKRSDDLAAARRGTKKTKGF</sequence>
<feature type="region of interest" description="Disordered" evidence="1">
    <location>
        <begin position="278"/>
        <end position="490"/>
    </location>
</feature>
<gene>
    <name evidence="3" type="ORF">VTJ83DRAFT_99</name>
</gene>
<evidence type="ECO:0000259" key="2">
    <source>
        <dbReference type="PROSITE" id="PS50238"/>
    </source>
</evidence>
<evidence type="ECO:0000256" key="1">
    <source>
        <dbReference type="SAM" id="MobiDB-lite"/>
    </source>
</evidence>
<feature type="compositionally biased region" description="Low complexity" evidence="1">
    <location>
        <begin position="465"/>
        <end position="479"/>
    </location>
</feature>
<feature type="region of interest" description="Disordered" evidence="1">
    <location>
        <begin position="140"/>
        <end position="161"/>
    </location>
</feature>
<dbReference type="Proteomes" id="UP001600064">
    <property type="component" value="Unassembled WGS sequence"/>
</dbReference>
<feature type="domain" description="Rho-GAP" evidence="2">
    <location>
        <begin position="500"/>
        <end position="705"/>
    </location>
</feature>
<dbReference type="CDD" id="cd00159">
    <property type="entry name" value="RhoGAP"/>
    <property type="match status" value="1"/>
</dbReference>
<dbReference type="Gene3D" id="1.10.555.10">
    <property type="entry name" value="Rho GTPase activation protein"/>
    <property type="match status" value="1"/>
</dbReference>